<dbReference type="SUPFAM" id="SSF55394">
    <property type="entry name" value="Bactericidal permeability-increasing protein, BPI"/>
    <property type="match status" value="1"/>
</dbReference>
<accession>A0A0N1I082</accession>
<proteinExistence type="predicted"/>
<dbReference type="AlphaFoldDB" id="A0A0N1I082"/>
<name>A0A0N1I082_LEPSE</name>
<dbReference type="InterPro" id="IPR032942">
    <property type="entry name" value="BPI/LBP/Plunc"/>
</dbReference>
<evidence type="ECO:0000313" key="1">
    <source>
        <dbReference type="EMBL" id="KPI87974.1"/>
    </source>
</evidence>
<dbReference type="PANTHER" id="PTHR10504:SF131">
    <property type="entry name" value="BPI2 DOMAIN-CONTAINING PROTEIN"/>
    <property type="match status" value="1"/>
</dbReference>
<dbReference type="Gene3D" id="3.15.20.10">
    <property type="entry name" value="Bactericidal permeability-increasing protein, domain 2"/>
    <property type="match status" value="1"/>
</dbReference>
<dbReference type="PANTHER" id="PTHR10504">
    <property type="entry name" value="BACTERICIDAL PERMEABILITY-INCREASING BPI PROTEIN-RELATED"/>
    <property type="match status" value="1"/>
</dbReference>
<dbReference type="EMBL" id="LJSK01000066">
    <property type="protein sequence ID" value="KPI87974.1"/>
    <property type="molecule type" value="Genomic_DNA"/>
</dbReference>
<reference evidence="1 2" key="1">
    <citation type="journal article" date="2015" name="PLoS Pathog.">
        <title>Leptomonas seymouri: Adaptations to the Dixenous Life Cycle Analyzed by Genome Sequencing, Transcriptome Profiling and Co-infection with Leishmania donovani.</title>
        <authorList>
            <person name="Kraeva N."/>
            <person name="Butenko A."/>
            <person name="Hlavacova J."/>
            <person name="Kostygov A."/>
            <person name="Myskova J."/>
            <person name="Grybchuk D."/>
            <person name="Lestinova T."/>
            <person name="Votypka J."/>
            <person name="Volf P."/>
            <person name="Opperdoes F."/>
            <person name="Flegontov P."/>
            <person name="Lukes J."/>
            <person name="Yurchenko V."/>
        </authorList>
    </citation>
    <scope>NUCLEOTIDE SEQUENCE [LARGE SCALE GENOMIC DNA]</scope>
    <source>
        <strain evidence="1 2">ATCC 30220</strain>
    </source>
</reference>
<dbReference type="OrthoDB" id="260782at2759"/>
<protein>
    <submittedName>
        <fullName evidence="1">Putative expression site-associated protein 5 (ESAG5)</fullName>
    </submittedName>
</protein>
<dbReference type="VEuPathDB" id="TriTrypDB:Lsey_0066_0020"/>
<keyword evidence="2" id="KW-1185">Reference proteome</keyword>
<evidence type="ECO:0000313" key="2">
    <source>
        <dbReference type="Proteomes" id="UP000038009"/>
    </source>
</evidence>
<dbReference type="GO" id="GO:0008289">
    <property type="term" value="F:lipid binding"/>
    <property type="evidence" value="ECO:0007669"/>
    <property type="project" value="InterPro"/>
</dbReference>
<dbReference type="OMA" id="GHSISYE"/>
<dbReference type="InterPro" id="IPR017943">
    <property type="entry name" value="Bactericidal_perm-incr_a/b_dom"/>
</dbReference>
<comment type="caution">
    <text evidence="1">The sequence shown here is derived from an EMBL/GenBank/DDBJ whole genome shotgun (WGS) entry which is preliminary data.</text>
</comment>
<dbReference type="Proteomes" id="UP000038009">
    <property type="component" value="Unassembled WGS sequence"/>
</dbReference>
<dbReference type="Gene3D" id="3.15.10.10">
    <property type="entry name" value="Bactericidal permeability-increasing protein, domain 1"/>
    <property type="match status" value="1"/>
</dbReference>
<sequence>MSFTRSTAVKAERTASAQPLTTLLVLSCLLLLSGTLVLRGPFNDAFPLGSYLNANRTYGEPYCRPASAAVSVATSIINIFAQTVVIPAVQDESCMAVVPEYEEDHIWVDRMVLQHFRMGALTVKTATPNAQSMTASANSFGVQVNETRFRYTYMGISCYGHFIATLNDTDIDAVIGFTLLPENRWNATVTQLKFRWGTLAIYHKLDSKMCGIAQALIELFTGQLDKYIVEKVQRKLETDGRSKAAEVLNSLFAQVDVLALTPPVMTTDRLSVVLDATPASVGCPLQPPVTDLPPLLPRNIVAHTTVNDINNALYNIAVNDRLRWMYQLPDAINTSLFADVLPEVYEMCVECPMYTLVRSSSQPVVVFLPLNTVTLTLRDLVVGLYVVPRTAAERDAVGEVTANHNVPYREKFVEVSRRLGLVDDTAAEAGDGIAVLALSCSATFGVHNISFERGRAVRYNVLSVNDFAVDVVASLIGNVSAVEIEQKGMRIWNKVVVPIVNAKSPYKLPFFVREAELIMTLVNVDGGFNVGLRQGIASSLVLNVSERNARMLLLWNST</sequence>
<organism evidence="1 2">
    <name type="scientific">Leptomonas seymouri</name>
    <dbReference type="NCBI Taxonomy" id="5684"/>
    <lineage>
        <taxon>Eukaryota</taxon>
        <taxon>Discoba</taxon>
        <taxon>Euglenozoa</taxon>
        <taxon>Kinetoplastea</taxon>
        <taxon>Metakinetoplastina</taxon>
        <taxon>Trypanosomatida</taxon>
        <taxon>Trypanosomatidae</taxon>
        <taxon>Leishmaniinae</taxon>
        <taxon>Leptomonas</taxon>
    </lineage>
</organism>
<dbReference type="PROSITE" id="PS51257">
    <property type="entry name" value="PROKAR_LIPOPROTEIN"/>
    <property type="match status" value="1"/>
</dbReference>
<gene>
    <name evidence="1" type="ORF">ABL78_2910</name>
</gene>